<gene>
    <name evidence="11" type="ORF">NDI37_15290</name>
</gene>
<feature type="transmembrane region" description="Helical" evidence="10">
    <location>
        <begin position="315"/>
        <end position="345"/>
    </location>
</feature>
<dbReference type="PANTHER" id="PTHR12468:SF2">
    <property type="entry name" value="GPI MANNOSYLTRANSFERASE 2"/>
    <property type="match status" value="1"/>
</dbReference>
<dbReference type="RefSeq" id="WP_199295281.1">
    <property type="nucleotide sequence ID" value="NZ_JAMPKK010000033.1"/>
</dbReference>
<keyword evidence="5" id="KW-0808">Transferase</keyword>
<keyword evidence="6 10" id="KW-0812">Transmembrane</keyword>
<feature type="transmembrane region" description="Helical" evidence="10">
    <location>
        <begin position="351"/>
        <end position="368"/>
    </location>
</feature>
<evidence type="ECO:0000256" key="5">
    <source>
        <dbReference type="ARBA" id="ARBA00022679"/>
    </source>
</evidence>
<proteinExistence type="predicted"/>
<feature type="transmembrane region" description="Helical" evidence="10">
    <location>
        <begin position="214"/>
        <end position="238"/>
    </location>
</feature>
<dbReference type="PANTHER" id="PTHR12468">
    <property type="entry name" value="GPI MANNOSYLTRANSFERASE 2"/>
    <property type="match status" value="1"/>
</dbReference>
<evidence type="ECO:0000256" key="3">
    <source>
        <dbReference type="ARBA" id="ARBA00022502"/>
    </source>
</evidence>
<dbReference type="Pfam" id="PF04188">
    <property type="entry name" value="Mannosyl_trans2"/>
    <property type="match status" value="1"/>
</dbReference>
<evidence type="ECO:0000256" key="6">
    <source>
        <dbReference type="ARBA" id="ARBA00022692"/>
    </source>
</evidence>
<feature type="transmembrane region" description="Helical" evidence="10">
    <location>
        <begin position="179"/>
        <end position="207"/>
    </location>
</feature>
<evidence type="ECO:0000313" key="11">
    <source>
        <dbReference type="EMBL" id="MEP0865833.1"/>
    </source>
</evidence>
<evidence type="ECO:0000256" key="10">
    <source>
        <dbReference type="SAM" id="Phobius"/>
    </source>
</evidence>
<sequence>MNEAGTIDTKKAFLNNAFIFAVGMWLISRLVILIAMILIAPLLPAPPGGVAPTFGWGVFDYWDSVHYRAIATTGYEYINDGKGHNVAFFPLFPLIVRGIMLLGLPFEVVGTLVNNFAFLGAIIIVYFWVEENHGKSAARWSSAVLAWCPFSLFGTVIYTEGLFLLLSTAALRAFDKKQYFWLALCGALATATRPTGIALIPAFLIVAWRQRRPLIAYVSSLATAVGLLLFSLYCWIRFADPLAFVNAQRGWRQNVGFDWQGWGKMLMQISVGTANWKHGSIVDPLHPLLFLIIVASGFLLWRFRKKLGEVKVRYGFCLLWLILWLVAGDPLINTVALVGGGYLLWHLRKQLSLVTVIYGFCGLGLILNSGGTWSIGRIAYGIVSLAIALGLLLSRYPRWGYPTIGFFTIFLASLSIRFAQHLWAG</sequence>
<evidence type="ECO:0000256" key="7">
    <source>
        <dbReference type="ARBA" id="ARBA00022824"/>
    </source>
</evidence>
<dbReference type="InterPro" id="IPR007315">
    <property type="entry name" value="PIG-V/Gpi18"/>
</dbReference>
<keyword evidence="7" id="KW-0256">Endoplasmic reticulum</keyword>
<feature type="transmembrane region" description="Helical" evidence="10">
    <location>
        <begin position="141"/>
        <end position="159"/>
    </location>
</feature>
<feature type="transmembrane region" description="Helical" evidence="10">
    <location>
        <begin position="112"/>
        <end position="129"/>
    </location>
</feature>
<keyword evidence="12" id="KW-1185">Reference proteome</keyword>
<evidence type="ECO:0000256" key="8">
    <source>
        <dbReference type="ARBA" id="ARBA00022989"/>
    </source>
</evidence>
<feature type="transmembrane region" description="Helical" evidence="10">
    <location>
        <begin position="399"/>
        <end position="419"/>
    </location>
</feature>
<comment type="subcellular location">
    <subcellularLocation>
        <location evidence="1">Endoplasmic reticulum membrane</location>
        <topology evidence="1">Multi-pass membrane protein</topology>
    </subcellularLocation>
</comment>
<feature type="transmembrane region" description="Helical" evidence="10">
    <location>
        <begin position="375"/>
        <end position="393"/>
    </location>
</feature>
<evidence type="ECO:0000256" key="4">
    <source>
        <dbReference type="ARBA" id="ARBA00022676"/>
    </source>
</evidence>
<dbReference type="Proteomes" id="UP001442494">
    <property type="component" value="Unassembled WGS sequence"/>
</dbReference>
<evidence type="ECO:0000313" key="12">
    <source>
        <dbReference type="Proteomes" id="UP001442494"/>
    </source>
</evidence>
<protein>
    <recommendedName>
        <fullName evidence="13">Mannosyltransferase</fullName>
    </recommendedName>
</protein>
<comment type="pathway">
    <text evidence="2">Glycolipid biosynthesis; glycosylphosphatidylinositol-anchor biosynthesis.</text>
</comment>
<reference evidence="11 12" key="1">
    <citation type="submission" date="2022-04" db="EMBL/GenBank/DDBJ databases">
        <title>Positive selection, recombination, and allopatry shape intraspecific diversity of widespread and dominant cyanobacteria.</title>
        <authorList>
            <person name="Wei J."/>
            <person name="Shu W."/>
            <person name="Hu C."/>
        </authorList>
    </citation>
    <scope>NUCLEOTIDE SEQUENCE [LARGE SCALE GENOMIC DNA]</scope>
    <source>
        <strain evidence="11 12">GB2-A5</strain>
    </source>
</reference>
<evidence type="ECO:0000256" key="9">
    <source>
        <dbReference type="ARBA" id="ARBA00023136"/>
    </source>
</evidence>
<comment type="caution">
    <text evidence="11">The sequence shown here is derived from an EMBL/GenBank/DDBJ whole genome shotgun (WGS) entry which is preliminary data.</text>
</comment>
<evidence type="ECO:0000256" key="2">
    <source>
        <dbReference type="ARBA" id="ARBA00004687"/>
    </source>
</evidence>
<keyword evidence="8 10" id="KW-1133">Transmembrane helix</keyword>
<feature type="transmembrane region" description="Helical" evidence="10">
    <location>
        <begin position="285"/>
        <end position="303"/>
    </location>
</feature>
<feature type="transmembrane region" description="Helical" evidence="10">
    <location>
        <begin position="17"/>
        <end position="39"/>
    </location>
</feature>
<dbReference type="EMBL" id="JAMPKK010000033">
    <property type="protein sequence ID" value="MEP0865833.1"/>
    <property type="molecule type" value="Genomic_DNA"/>
</dbReference>
<accession>A0ABV0JQT3</accession>
<keyword evidence="4" id="KW-0328">Glycosyltransferase</keyword>
<evidence type="ECO:0000256" key="1">
    <source>
        <dbReference type="ARBA" id="ARBA00004477"/>
    </source>
</evidence>
<keyword evidence="9 10" id="KW-0472">Membrane</keyword>
<organism evidence="11 12">
    <name type="scientific">Funiculus sociatus GB2-A5</name>
    <dbReference type="NCBI Taxonomy" id="2933946"/>
    <lineage>
        <taxon>Bacteria</taxon>
        <taxon>Bacillati</taxon>
        <taxon>Cyanobacteriota</taxon>
        <taxon>Cyanophyceae</taxon>
        <taxon>Coleofasciculales</taxon>
        <taxon>Coleofasciculaceae</taxon>
        <taxon>Funiculus</taxon>
    </lineage>
</organism>
<name>A0ABV0JQT3_9CYAN</name>
<keyword evidence="3" id="KW-0337">GPI-anchor biosynthesis</keyword>
<evidence type="ECO:0008006" key="13">
    <source>
        <dbReference type="Google" id="ProtNLM"/>
    </source>
</evidence>